<dbReference type="Pfam" id="PF00672">
    <property type="entry name" value="HAMP"/>
    <property type="match status" value="1"/>
</dbReference>
<evidence type="ECO:0000313" key="19">
    <source>
        <dbReference type="Proteomes" id="UP000593594"/>
    </source>
</evidence>
<dbReference type="KEGG" id="kmn:HW532_01840"/>
<dbReference type="InterPro" id="IPR045671">
    <property type="entry name" value="NtrY-like_N"/>
</dbReference>
<dbReference type="GO" id="GO:0000155">
    <property type="term" value="F:phosphorelay sensor kinase activity"/>
    <property type="evidence" value="ECO:0007669"/>
    <property type="project" value="InterPro"/>
</dbReference>
<evidence type="ECO:0000256" key="12">
    <source>
        <dbReference type="ARBA" id="ARBA00023012"/>
    </source>
</evidence>
<dbReference type="InterPro" id="IPR036890">
    <property type="entry name" value="HATPase_C_sf"/>
</dbReference>
<dbReference type="EC" id="2.7.13.3" evidence="3"/>
<dbReference type="InterPro" id="IPR003660">
    <property type="entry name" value="HAMP_dom"/>
</dbReference>
<feature type="domain" description="Histidine kinase" evidence="16">
    <location>
        <begin position="514"/>
        <end position="734"/>
    </location>
</feature>
<dbReference type="CDD" id="cd00130">
    <property type="entry name" value="PAS"/>
    <property type="match status" value="1"/>
</dbReference>
<dbReference type="SMART" id="SM00304">
    <property type="entry name" value="HAMP"/>
    <property type="match status" value="1"/>
</dbReference>
<evidence type="ECO:0000256" key="1">
    <source>
        <dbReference type="ARBA" id="ARBA00000085"/>
    </source>
</evidence>
<dbReference type="GO" id="GO:0006355">
    <property type="term" value="P:regulation of DNA-templated transcription"/>
    <property type="evidence" value="ECO:0007669"/>
    <property type="project" value="InterPro"/>
</dbReference>
<evidence type="ECO:0000256" key="3">
    <source>
        <dbReference type="ARBA" id="ARBA00012438"/>
    </source>
</evidence>
<dbReference type="InterPro" id="IPR036097">
    <property type="entry name" value="HisK_dim/P_sf"/>
</dbReference>
<sequence length="779" mass="85401">MSAGGVGTQRGSAKPLPHERRVPTWLGVAVVAVSILMGLVTYTILTGLTPLKPSRDMIVALLGVNLLLVLFMAGMIAWQVYMLWQARRQGIAGARLHVRIVSLFGVVAALPALVVAVFATVTLNRGLDTWFSERTRQIVDTAVTVAQAYVTEHSEVIRGDVASIAADLNRQRADFDSDRQKFTRRLATHVALRGLAAAYIIDSSKRRVDASVTINDKISFQPPPEEALRKAETGELVVIGPGEDYNVIRAILKLSAFDNAYLYVLRLVNPKVVEHLQRTEAGKAEYDAMQTQRYGVQVTFALMYVGVAFIFLLAAIWFGLWVADRLVQPIMRLVDAARQVSLGELDVKVPVRKDEGDLATLGRTFNRMTSQLASQHNELISANVQLDERRRFTEAVLSGVSAGVIGLDREGRITLVNRSALALLSLDDRALANKALKDVLPDMAVVLDKALSKRSGTAEGQVDMRVGGQERHFVVRATTERAREDVHGYVVTFDDITELVAAQRNSAWADIARRIAHEIKNPLTPIQLSAERLRRKYGKEIQSDTQVFEQCTDTIIRQVGDIGRMIDEFSSFARMPKALLEPGDLGAVVKEATILQRVSSSDIAIDLELPDEPLNLEFDRRLVTQAITNLVKNAREAVETHVQAEPEIEGRIVVSLYRDGEHAVIDVADNGIGLPDENRQRLLEPYMTTREKGTGLGLAIVARIMEEHGGTIVLHDAPEALGGALVRLVLPMAVGPRAEADTARPADEGDVGTDLRGADREPETTQGEGTEDGLGCSDR</sequence>
<dbReference type="GO" id="GO:0005886">
    <property type="term" value="C:plasma membrane"/>
    <property type="evidence" value="ECO:0007669"/>
    <property type="project" value="UniProtKB-SubCell"/>
</dbReference>
<dbReference type="Gene3D" id="3.30.565.10">
    <property type="entry name" value="Histidine kinase-like ATPase, C-terminal domain"/>
    <property type="match status" value="1"/>
</dbReference>
<dbReference type="PRINTS" id="PR00344">
    <property type="entry name" value="BCTRLSENSOR"/>
</dbReference>
<dbReference type="Pfam" id="PF00989">
    <property type="entry name" value="PAS"/>
    <property type="match status" value="1"/>
</dbReference>
<feature type="transmembrane region" description="Helical" evidence="15">
    <location>
        <begin position="57"/>
        <end position="84"/>
    </location>
</feature>
<dbReference type="SUPFAM" id="SSF47384">
    <property type="entry name" value="Homodimeric domain of signal transducing histidine kinase"/>
    <property type="match status" value="1"/>
</dbReference>
<evidence type="ECO:0000256" key="6">
    <source>
        <dbReference type="ARBA" id="ARBA00022679"/>
    </source>
</evidence>
<dbReference type="InterPro" id="IPR005467">
    <property type="entry name" value="His_kinase_dom"/>
</dbReference>
<evidence type="ECO:0000259" key="16">
    <source>
        <dbReference type="PROSITE" id="PS50109"/>
    </source>
</evidence>
<keyword evidence="12" id="KW-0902">Two-component regulatory system</keyword>
<keyword evidence="7 15" id="KW-0812">Transmembrane</keyword>
<feature type="transmembrane region" description="Helical" evidence="15">
    <location>
        <begin position="96"/>
        <end position="119"/>
    </location>
</feature>
<feature type="transmembrane region" description="Helical" evidence="15">
    <location>
        <begin position="24"/>
        <end position="45"/>
    </location>
</feature>
<dbReference type="Pfam" id="PF02518">
    <property type="entry name" value="HATPase_c"/>
    <property type="match status" value="1"/>
</dbReference>
<evidence type="ECO:0000256" key="2">
    <source>
        <dbReference type="ARBA" id="ARBA00004651"/>
    </source>
</evidence>
<evidence type="ECO:0000259" key="17">
    <source>
        <dbReference type="PROSITE" id="PS50885"/>
    </source>
</evidence>
<feature type="region of interest" description="Disordered" evidence="14">
    <location>
        <begin position="739"/>
        <end position="779"/>
    </location>
</feature>
<dbReference type="InterPro" id="IPR003594">
    <property type="entry name" value="HATPase_dom"/>
</dbReference>
<dbReference type="Gene3D" id="3.30.450.20">
    <property type="entry name" value="PAS domain"/>
    <property type="match status" value="1"/>
</dbReference>
<keyword evidence="8" id="KW-0547">Nucleotide-binding</keyword>
<keyword evidence="19" id="KW-1185">Reference proteome</keyword>
<evidence type="ECO:0000313" key="18">
    <source>
        <dbReference type="EMBL" id="QPC45137.1"/>
    </source>
</evidence>
<dbReference type="InterPro" id="IPR013767">
    <property type="entry name" value="PAS_fold"/>
</dbReference>
<dbReference type="Pfam" id="PF19312">
    <property type="entry name" value="NtrY_N"/>
    <property type="match status" value="1"/>
</dbReference>
<comment type="subcellular location">
    <subcellularLocation>
        <location evidence="2">Cell membrane</location>
        <topology evidence="2">Multi-pass membrane protein</topology>
    </subcellularLocation>
</comment>
<evidence type="ECO:0000256" key="5">
    <source>
        <dbReference type="ARBA" id="ARBA00022553"/>
    </source>
</evidence>
<evidence type="ECO:0000256" key="8">
    <source>
        <dbReference type="ARBA" id="ARBA00022741"/>
    </source>
</evidence>
<dbReference type="InterPro" id="IPR004358">
    <property type="entry name" value="Sig_transdc_His_kin-like_C"/>
</dbReference>
<comment type="catalytic activity">
    <reaction evidence="1">
        <text>ATP + protein L-histidine = ADP + protein N-phospho-L-histidine.</text>
        <dbReference type="EC" id="2.7.13.3"/>
    </reaction>
</comment>
<dbReference type="PANTHER" id="PTHR43065">
    <property type="entry name" value="SENSOR HISTIDINE KINASE"/>
    <property type="match status" value="1"/>
</dbReference>
<dbReference type="SUPFAM" id="SSF55874">
    <property type="entry name" value="ATPase domain of HSP90 chaperone/DNA topoisomerase II/histidine kinase"/>
    <property type="match status" value="1"/>
</dbReference>
<keyword evidence="5" id="KW-0597">Phosphoprotein</keyword>
<dbReference type="SMART" id="SM00388">
    <property type="entry name" value="HisKA"/>
    <property type="match status" value="1"/>
</dbReference>
<keyword evidence="10" id="KW-0067">ATP-binding</keyword>
<keyword evidence="13 15" id="KW-0472">Membrane</keyword>
<dbReference type="Gene3D" id="1.10.287.130">
    <property type="match status" value="1"/>
</dbReference>
<dbReference type="PANTHER" id="PTHR43065:SF10">
    <property type="entry name" value="PEROXIDE STRESS-ACTIVATED HISTIDINE KINASE MAK3"/>
    <property type="match status" value="1"/>
</dbReference>
<keyword evidence="9 18" id="KW-0418">Kinase</keyword>
<evidence type="ECO:0000256" key="10">
    <source>
        <dbReference type="ARBA" id="ARBA00022840"/>
    </source>
</evidence>
<evidence type="ECO:0000256" key="7">
    <source>
        <dbReference type="ARBA" id="ARBA00022692"/>
    </source>
</evidence>
<feature type="transmembrane region" description="Helical" evidence="15">
    <location>
        <begin position="301"/>
        <end position="323"/>
    </location>
</feature>
<evidence type="ECO:0000256" key="15">
    <source>
        <dbReference type="SAM" id="Phobius"/>
    </source>
</evidence>
<gene>
    <name evidence="18" type="ORF">HW532_01840</name>
</gene>
<dbReference type="AlphaFoldDB" id="A0A7S8C843"/>
<evidence type="ECO:0000256" key="14">
    <source>
        <dbReference type="SAM" id="MobiDB-lite"/>
    </source>
</evidence>
<dbReference type="SUPFAM" id="SSF55785">
    <property type="entry name" value="PYP-like sensor domain (PAS domain)"/>
    <property type="match status" value="1"/>
</dbReference>
<protein>
    <recommendedName>
        <fullName evidence="3">histidine kinase</fullName>
        <ecNumber evidence="3">2.7.13.3</ecNumber>
    </recommendedName>
</protein>
<dbReference type="InterPro" id="IPR017232">
    <property type="entry name" value="NtrY"/>
</dbReference>
<dbReference type="InterPro" id="IPR035965">
    <property type="entry name" value="PAS-like_dom_sf"/>
</dbReference>
<evidence type="ECO:0000256" key="13">
    <source>
        <dbReference type="ARBA" id="ARBA00023136"/>
    </source>
</evidence>
<proteinExistence type="predicted"/>
<organism evidence="18 19">
    <name type="scientific">Kaustia mangrovi</name>
    <dbReference type="NCBI Taxonomy" id="2593653"/>
    <lineage>
        <taxon>Bacteria</taxon>
        <taxon>Pseudomonadati</taxon>
        <taxon>Pseudomonadota</taxon>
        <taxon>Alphaproteobacteria</taxon>
        <taxon>Hyphomicrobiales</taxon>
        <taxon>Parvibaculaceae</taxon>
        <taxon>Kaustia</taxon>
    </lineage>
</organism>
<evidence type="ECO:0000256" key="9">
    <source>
        <dbReference type="ARBA" id="ARBA00022777"/>
    </source>
</evidence>
<dbReference type="PROSITE" id="PS50885">
    <property type="entry name" value="HAMP"/>
    <property type="match status" value="1"/>
</dbReference>
<dbReference type="CDD" id="cd00082">
    <property type="entry name" value="HisKA"/>
    <property type="match status" value="1"/>
</dbReference>
<dbReference type="EMBL" id="CP058214">
    <property type="protein sequence ID" value="QPC45137.1"/>
    <property type="molecule type" value="Genomic_DNA"/>
</dbReference>
<dbReference type="PIRSF" id="PIRSF037532">
    <property type="entry name" value="STHK_NtrY"/>
    <property type="match status" value="1"/>
</dbReference>
<keyword evidence="6" id="KW-0808">Transferase</keyword>
<dbReference type="InterPro" id="IPR000014">
    <property type="entry name" value="PAS"/>
</dbReference>
<dbReference type="PROSITE" id="PS50109">
    <property type="entry name" value="HIS_KIN"/>
    <property type="match status" value="1"/>
</dbReference>
<reference evidence="18 19" key="1">
    <citation type="submission" date="2020-06" db="EMBL/GenBank/DDBJ databases">
        <title>Genome sequence of 2 isolates from Red Sea Mangroves.</title>
        <authorList>
            <person name="Sefrji F."/>
            <person name="Michoud G."/>
            <person name="Merlino G."/>
            <person name="Daffonchio D."/>
        </authorList>
    </citation>
    <scope>NUCLEOTIDE SEQUENCE [LARGE SCALE GENOMIC DNA]</scope>
    <source>
        <strain evidence="18 19">R1DC25</strain>
    </source>
</reference>
<keyword evidence="4" id="KW-1003">Cell membrane</keyword>
<evidence type="ECO:0000256" key="4">
    <source>
        <dbReference type="ARBA" id="ARBA00022475"/>
    </source>
</evidence>
<keyword evidence="11 15" id="KW-1133">Transmembrane helix</keyword>
<dbReference type="GO" id="GO:0005524">
    <property type="term" value="F:ATP binding"/>
    <property type="evidence" value="ECO:0007669"/>
    <property type="project" value="UniProtKB-KW"/>
</dbReference>
<dbReference type="InterPro" id="IPR003661">
    <property type="entry name" value="HisK_dim/P_dom"/>
</dbReference>
<dbReference type="CDD" id="cd06225">
    <property type="entry name" value="HAMP"/>
    <property type="match status" value="1"/>
</dbReference>
<accession>A0A7S8C843</accession>
<evidence type="ECO:0000256" key="11">
    <source>
        <dbReference type="ARBA" id="ARBA00022989"/>
    </source>
</evidence>
<dbReference type="Pfam" id="PF00512">
    <property type="entry name" value="HisKA"/>
    <property type="match status" value="1"/>
</dbReference>
<name>A0A7S8C843_9HYPH</name>
<feature type="domain" description="HAMP" evidence="17">
    <location>
        <begin position="324"/>
        <end position="377"/>
    </location>
</feature>
<dbReference type="Proteomes" id="UP000593594">
    <property type="component" value="Chromosome"/>
</dbReference>
<dbReference type="Gene3D" id="6.10.340.10">
    <property type="match status" value="1"/>
</dbReference>
<dbReference type="SUPFAM" id="SSF158472">
    <property type="entry name" value="HAMP domain-like"/>
    <property type="match status" value="1"/>
</dbReference>
<dbReference type="SMART" id="SM00387">
    <property type="entry name" value="HATPase_c"/>
    <property type="match status" value="1"/>
</dbReference>